<dbReference type="EMBL" id="JAYMYQ010000001">
    <property type="protein sequence ID" value="KAK7360121.1"/>
    <property type="molecule type" value="Genomic_DNA"/>
</dbReference>
<name>A0AAN9MT47_CANGL</name>
<proteinExistence type="predicted"/>
<evidence type="ECO:0000313" key="1">
    <source>
        <dbReference type="EMBL" id="KAK7360121.1"/>
    </source>
</evidence>
<organism evidence="1 2">
    <name type="scientific">Canavalia gladiata</name>
    <name type="common">Sword bean</name>
    <name type="synonym">Dolichos gladiatus</name>
    <dbReference type="NCBI Taxonomy" id="3824"/>
    <lineage>
        <taxon>Eukaryota</taxon>
        <taxon>Viridiplantae</taxon>
        <taxon>Streptophyta</taxon>
        <taxon>Embryophyta</taxon>
        <taxon>Tracheophyta</taxon>
        <taxon>Spermatophyta</taxon>
        <taxon>Magnoliopsida</taxon>
        <taxon>eudicotyledons</taxon>
        <taxon>Gunneridae</taxon>
        <taxon>Pentapetalae</taxon>
        <taxon>rosids</taxon>
        <taxon>fabids</taxon>
        <taxon>Fabales</taxon>
        <taxon>Fabaceae</taxon>
        <taxon>Papilionoideae</taxon>
        <taxon>50 kb inversion clade</taxon>
        <taxon>NPAAA clade</taxon>
        <taxon>indigoferoid/millettioid clade</taxon>
        <taxon>Phaseoleae</taxon>
        <taxon>Canavalia</taxon>
    </lineage>
</organism>
<comment type="caution">
    <text evidence="1">The sequence shown here is derived from an EMBL/GenBank/DDBJ whole genome shotgun (WGS) entry which is preliminary data.</text>
</comment>
<protein>
    <submittedName>
        <fullName evidence="1">Uncharacterized protein</fullName>
    </submittedName>
</protein>
<dbReference type="AlphaFoldDB" id="A0AAN9MT47"/>
<evidence type="ECO:0000313" key="2">
    <source>
        <dbReference type="Proteomes" id="UP001367508"/>
    </source>
</evidence>
<reference evidence="1 2" key="1">
    <citation type="submission" date="2024-01" db="EMBL/GenBank/DDBJ databases">
        <title>The genomes of 5 underutilized Papilionoideae crops provide insights into root nodulation and disease resistanc.</title>
        <authorList>
            <person name="Jiang F."/>
        </authorList>
    </citation>
    <scope>NUCLEOTIDE SEQUENCE [LARGE SCALE GENOMIC DNA]</scope>
    <source>
        <strain evidence="1">LVBAO_FW01</strain>
        <tissue evidence="1">Leaves</tissue>
    </source>
</reference>
<keyword evidence="2" id="KW-1185">Reference proteome</keyword>
<sequence length="153" mass="16717">MIQKPIAANLKNLRKLQFIATGFRLGPDLLVNSCRISIHSYGGEGSTSNVMAQVNNKLGCKDRSSKSKSPIDLVGRVLAALRSSLMIRSRFDRVLGSLAPRQQYTCIRLYVFIVLIQACANTDDVASSFNNEPEFINESASLLSCGDAVYGKT</sequence>
<dbReference type="Proteomes" id="UP001367508">
    <property type="component" value="Unassembled WGS sequence"/>
</dbReference>
<accession>A0AAN9MT47</accession>
<gene>
    <name evidence="1" type="ORF">VNO77_02098</name>
</gene>